<dbReference type="Proteomes" id="UP000238479">
    <property type="component" value="Chromosome 6"/>
</dbReference>
<dbReference type="AlphaFoldDB" id="A0A2P6PWJ8"/>
<evidence type="ECO:0000313" key="1">
    <source>
        <dbReference type="EMBL" id="PRQ26294.1"/>
    </source>
</evidence>
<sequence length="63" mass="7451">MEAGEEWSRWRWVRMMGLLTVDSQWMGMAVNSRERKELSCFVAQAFFGNERFLIKGKAHNRSP</sequence>
<comment type="caution">
    <text evidence="1">The sequence shown here is derived from an EMBL/GenBank/DDBJ whole genome shotgun (WGS) entry which is preliminary data.</text>
</comment>
<protein>
    <submittedName>
        <fullName evidence="1">Uncharacterized protein</fullName>
    </submittedName>
</protein>
<dbReference type="EMBL" id="PDCK01000044">
    <property type="protein sequence ID" value="PRQ26294.1"/>
    <property type="molecule type" value="Genomic_DNA"/>
</dbReference>
<proteinExistence type="predicted"/>
<keyword evidence="2" id="KW-1185">Reference proteome</keyword>
<evidence type="ECO:0000313" key="2">
    <source>
        <dbReference type="Proteomes" id="UP000238479"/>
    </source>
</evidence>
<dbReference type="Gramene" id="PRQ26294">
    <property type="protein sequence ID" value="PRQ26294"/>
    <property type="gene ID" value="RchiOBHm_Chr6g0293031"/>
</dbReference>
<reference evidence="1 2" key="1">
    <citation type="journal article" date="2018" name="Nat. Genet.">
        <title>The Rosa genome provides new insights in the design of modern roses.</title>
        <authorList>
            <person name="Bendahmane M."/>
        </authorList>
    </citation>
    <scope>NUCLEOTIDE SEQUENCE [LARGE SCALE GENOMIC DNA]</scope>
    <source>
        <strain evidence="2">cv. Old Blush</strain>
    </source>
</reference>
<organism evidence="1 2">
    <name type="scientific">Rosa chinensis</name>
    <name type="common">China rose</name>
    <dbReference type="NCBI Taxonomy" id="74649"/>
    <lineage>
        <taxon>Eukaryota</taxon>
        <taxon>Viridiplantae</taxon>
        <taxon>Streptophyta</taxon>
        <taxon>Embryophyta</taxon>
        <taxon>Tracheophyta</taxon>
        <taxon>Spermatophyta</taxon>
        <taxon>Magnoliopsida</taxon>
        <taxon>eudicotyledons</taxon>
        <taxon>Gunneridae</taxon>
        <taxon>Pentapetalae</taxon>
        <taxon>rosids</taxon>
        <taxon>fabids</taxon>
        <taxon>Rosales</taxon>
        <taxon>Rosaceae</taxon>
        <taxon>Rosoideae</taxon>
        <taxon>Rosoideae incertae sedis</taxon>
        <taxon>Rosa</taxon>
    </lineage>
</organism>
<name>A0A2P6PWJ8_ROSCH</name>
<accession>A0A2P6PWJ8</accession>
<gene>
    <name evidence="1" type="ORF">RchiOBHm_Chr6g0293031</name>
</gene>